<keyword evidence="2" id="KW-1185">Reference proteome</keyword>
<evidence type="ECO:0000313" key="3">
    <source>
        <dbReference type="RefSeq" id="XP_020108734.1"/>
    </source>
</evidence>
<feature type="compositionally biased region" description="Polar residues" evidence="1">
    <location>
        <begin position="1"/>
        <end position="11"/>
    </location>
</feature>
<dbReference type="AlphaFoldDB" id="A0A6P5GLA5"/>
<evidence type="ECO:0000313" key="2">
    <source>
        <dbReference type="Proteomes" id="UP000515123"/>
    </source>
</evidence>
<dbReference type="RefSeq" id="XP_020108734.1">
    <property type="nucleotide sequence ID" value="XM_020253145.1"/>
</dbReference>
<name>A0A6P5GLA5_ANACO</name>
<gene>
    <name evidence="3" type="primary">LOC109724350</name>
</gene>
<protein>
    <submittedName>
        <fullName evidence="3">Uncharacterized protein LOC109724350</fullName>
    </submittedName>
</protein>
<reference evidence="3" key="2">
    <citation type="submission" date="2025-08" db="UniProtKB">
        <authorList>
            <consortium name="RefSeq"/>
        </authorList>
    </citation>
    <scope>IDENTIFICATION</scope>
    <source>
        <tissue evidence="3">Leaf</tissue>
    </source>
</reference>
<sequence>MSTTIPTPSAQHSEKRLTDSSIQSPQQKWHKTFAIKFRSQPSSAPCASTEDLSSAEVPSATISAEELVSFRPTDQILTEVYLQPISINSSSFSHSSIGSPTLSPAIKQLKKASIGKIPHSHFALALRKAISYAERQARRVAHLDKKPEEERKRAEKGKKN</sequence>
<dbReference type="GeneID" id="109724350"/>
<organism evidence="2 3">
    <name type="scientific">Ananas comosus</name>
    <name type="common">Pineapple</name>
    <name type="synonym">Ananas ananas</name>
    <dbReference type="NCBI Taxonomy" id="4615"/>
    <lineage>
        <taxon>Eukaryota</taxon>
        <taxon>Viridiplantae</taxon>
        <taxon>Streptophyta</taxon>
        <taxon>Embryophyta</taxon>
        <taxon>Tracheophyta</taxon>
        <taxon>Spermatophyta</taxon>
        <taxon>Magnoliopsida</taxon>
        <taxon>Liliopsida</taxon>
        <taxon>Poales</taxon>
        <taxon>Bromeliaceae</taxon>
        <taxon>Bromelioideae</taxon>
        <taxon>Ananas</taxon>
    </lineage>
</organism>
<accession>A0A6P5GLA5</accession>
<feature type="compositionally biased region" description="Basic and acidic residues" evidence="1">
    <location>
        <begin position="139"/>
        <end position="153"/>
    </location>
</feature>
<feature type="region of interest" description="Disordered" evidence="1">
    <location>
        <begin position="1"/>
        <end position="28"/>
    </location>
</feature>
<proteinExistence type="predicted"/>
<evidence type="ECO:0000256" key="1">
    <source>
        <dbReference type="SAM" id="MobiDB-lite"/>
    </source>
</evidence>
<feature type="region of interest" description="Disordered" evidence="1">
    <location>
        <begin position="139"/>
        <end position="160"/>
    </location>
</feature>
<dbReference type="Proteomes" id="UP000515123">
    <property type="component" value="Linkage group 2"/>
</dbReference>
<reference evidence="2" key="1">
    <citation type="journal article" date="2015" name="Nat. Genet.">
        <title>The pineapple genome and the evolution of CAM photosynthesis.</title>
        <authorList>
            <person name="Ming R."/>
            <person name="VanBuren R."/>
            <person name="Wai C.M."/>
            <person name="Tang H."/>
            <person name="Schatz M.C."/>
            <person name="Bowers J.E."/>
            <person name="Lyons E."/>
            <person name="Wang M.L."/>
            <person name="Chen J."/>
            <person name="Biggers E."/>
            <person name="Zhang J."/>
            <person name="Huang L."/>
            <person name="Zhang L."/>
            <person name="Miao W."/>
            <person name="Zhang J."/>
            <person name="Ye Z."/>
            <person name="Miao C."/>
            <person name="Lin Z."/>
            <person name="Wang H."/>
            <person name="Zhou H."/>
            <person name="Yim W.C."/>
            <person name="Priest H.D."/>
            <person name="Zheng C."/>
            <person name="Woodhouse M."/>
            <person name="Edger P.P."/>
            <person name="Guyot R."/>
            <person name="Guo H.B."/>
            <person name="Guo H."/>
            <person name="Zheng G."/>
            <person name="Singh R."/>
            <person name="Sharma A."/>
            <person name="Min X."/>
            <person name="Zheng Y."/>
            <person name="Lee H."/>
            <person name="Gurtowski J."/>
            <person name="Sedlazeck F.J."/>
            <person name="Harkess A."/>
            <person name="McKain M.R."/>
            <person name="Liao Z."/>
            <person name="Fang J."/>
            <person name="Liu J."/>
            <person name="Zhang X."/>
            <person name="Zhang Q."/>
            <person name="Hu W."/>
            <person name="Qin Y."/>
            <person name="Wang K."/>
            <person name="Chen L.Y."/>
            <person name="Shirley N."/>
            <person name="Lin Y.R."/>
            <person name="Liu L.Y."/>
            <person name="Hernandez A.G."/>
            <person name="Wright C.L."/>
            <person name="Bulone V."/>
            <person name="Tuskan G.A."/>
            <person name="Heath K."/>
            <person name="Zee F."/>
            <person name="Moore P.H."/>
            <person name="Sunkar R."/>
            <person name="Leebens-Mack J.H."/>
            <person name="Mockler T."/>
            <person name="Bennetzen J.L."/>
            <person name="Freeling M."/>
            <person name="Sankoff D."/>
            <person name="Paterson A.H."/>
            <person name="Zhu X."/>
            <person name="Yang X."/>
            <person name="Smith J.A."/>
            <person name="Cushman J.C."/>
            <person name="Paull R.E."/>
            <person name="Yu Q."/>
        </authorList>
    </citation>
    <scope>NUCLEOTIDE SEQUENCE [LARGE SCALE GENOMIC DNA]</scope>
    <source>
        <strain evidence="2">cv. F153</strain>
    </source>
</reference>